<protein>
    <recommendedName>
        <fullName evidence="4">DUF2975 domain-containing protein</fullName>
    </recommendedName>
</protein>
<dbReference type="EMBL" id="CP059139">
    <property type="protein sequence ID" value="QMV62822.1"/>
    <property type="molecule type" value="Genomic_DNA"/>
</dbReference>
<proteinExistence type="predicted"/>
<dbReference type="PROSITE" id="PS51257">
    <property type="entry name" value="PROKAR_LIPOPROTEIN"/>
    <property type="match status" value="1"/>
</dbReference>
<evidence type="ECO:0000313" key="2">
    <source>
        <dbReference type="EMBL" id="QMV62822.1"/>
    </source>
</evidence>
<feature type="transmembrane region" description="Helical" evidence="1">
    <location>
        <begin position="106"/>
        <end position="125"/>
    </location>
</feature>
<keyword evidence="1" id="KW-0812">Transmembrane</keyword>
<name>A0A7G5DM47_9PSED</name>
<keyword evidence="1" id="KW-1133">Transmembrane helix</keyword>
<gene>
    <name evidence="2" type="ORF">HS968_22835</name>
</gene>
<keyword evidence="1" id="KW-0472">Membrane</keyword>
<keyword evidence="3" id="KW-1185">Reference proteome</keyword>
<organism evidence="2 3">
    <name type="scientific">Pseudomonas berkeleyensis</name>
    <dbReference type="NCBI Taxonomy" id="2726956"/>
    <lineage>
        <taxon>Bacteria</taxon>
        <taxon>Pseudomonadati</taxon>
        <taxon>Pseudomonadota</taxon>
        <taxon>Gammaproteobacteria</taxon>
        <taxon>Pseudomonadales</taxon>
        <taxon>Pseudomonadaceae</taxon>
        <taxon>Pseudomonas</taxon>
    </lineage>
</organism>
<dbReference type="Proteomes" id="UP000515276">
    <property type="component" value="Chromosome"/>
</dbReference>
<dbReference type="RefSeq" id="WP_182368794.1">
    <property type="nucleotide sequence ID" value="NZ_CP059139.1"/>
</dbReference>
<feature type="transmembrane region" description="Helical" evidence="1">
    <location>
        <begin position="137"/>
        <end position="159"/>
    </location>
</feature>
<feature type="transmembrane region" description="Helical" evidence="1">
    <location>
        <begin position="12"/>
        <end position="30"/>
    </location>
</feature>
<evidence type="ECO:0000313" key="3">
    <source>
        <dbReference type="Proteomes" id="UP000515276"/>
    </source>
</evidence>
<dbReference type="AlphaFoldDB" id="A0A7G5DM47"/>
<sequence>MIPTIKKIKTAIYTFTSTFVGCWAGTLYAMQVSLSSMDSVKIETREDQISTIRSTLNNIEDVLYLIPILLLTSGALHITHLLLIGRSRTLSRENKALYLKDERLNFISWITFTLAGAALSSYFSASSINVELIKQASMTGIFFICAIIAAALTYGQYFVDLASAKKQATQPSKNN</sequence>
<feature type="transmembrane region" description="Helical" evidence="1">
    <location>
        <begin position="62"/>
        <end position="85"/>
    </location>
</feature>
<evidence type="ECO:0000256" key="1">
    <source>
        <dbReference type="SAM" id="Phobius"/>
    </source>
</evidence>
<reference evidence="2 3" key="1">
    <citation type="journal article" date="2020" name="G3 (Bethesda)">
        <title>CeMbio - The Caenorhabditis elegans Microbiome Resource.</title>
        <authorList>
            <person name="Dirksen P."/>
            <person name="Assie A."/>
            <person name="Zimmermann J."/>
            <person name="Zhang F."/>
            <person name="Tietje A.M."/>
            <person name="Marsh S.A."/>
            <person name="Felix M.A."/>
            <person name="Shapira M."/>
            <person name="Kaleta C."/>
            <person name="Schulenburg H."/>
            <person name="Samuel B."/>
        </authorList>
    </citation>
    <scope>NUCLEOTIDE SEQUENCE [LARGE SCALE GENOMIC DNA]</scope>
    <source>
        <strain evidence="2 3">MSPm1</strain>
    </source>
</reference>
<evidence type="ECO:0008006" key="4">
    <source>
        <dbReference type="Google" id="ProtNLM"/>
    </source>
</evidence>
<accession>A0A7G5DM47</accession>